<accession>A0AAD4EGB3</accession>
<reference evidence="1" key="1">
    <citation type="journal article" date="2020" name="New Phytol.">
        <title>Comparative genomics reveals dynamic genome evolution in host specialist ectomycorrhizal fungi.</title>
        <authorList>
            <person name="Lofgren L.A."/>
            <person name="Nguyen N.H."/>
            <person name="Vilgalys R."/>
            <person name="Ruytinx J."/>
            <person name="Liao H.L."/>
            <person name="Branco S."/>
            <person name="Kuo A."/>
            <person name="LaButti K."/>
            <person name="Lipzen A."/>
            <person name="Andreopoulos W."/>
            <person name="Pangilinan J."/>
            <person name="Riley R."/>
            <person name="Hundley H."/>
            <person name="Na H."/>
            <person name="Barry K."/>
            <person name="Grigoriev I.V."/>
            <person name="Stajich J.E."/>
            <person name="Kennedy P.G."/>
        </authorList>
    </citation>
    <scope>NUCLEOTIDE SEQUENCE</scope>
    <source>
        <strain evidence="1">FC203</strain>
    </source>
</reference>
<sequence length="229" mass="25388">MIAEGFEKSTQAGTVVRAWNILLLGVLSDSADTHIRVLLPQLNAFTPAYYKCLGTYVLEGTTPSESAVADVEHAFIALKLWLLLAQMPLANPTRESPSVKVIWNELWPPFEALVNLFKADSVPEDLLPLATTIWASVANLFLFVLQSRSPVGLDTVPYVVMLNRLRDSGRRNSALSKLSRALDGELLPELLPSAVIAQAKQDVENAEKLRVFESVQRPVERKRDTRIPT</sequence>
<organism evidence="1 2">
    <name type="scientific">Suillus fuscotomentosus</name>
    <dbReference type="NCBI Taxonomy" id="1912939"/>
    <lineage>
        <taxon>Eukaryota</taxon>
        <taxon>Fungi</taxon>
        <taxon>Dikarya</taxon>
        <taxon>Basidiomycota</taxon>
        <taxon>Agaricomycotina</taxon>
        <taxon>Agaricomycetes</taxon>
        <taxon>Agaricomycetidae</taxon>
        <taxon>Boletales</taxon>
        <taxon>Suillineae</taxon>
        <taxon>Suillaceae</taxon>
        <taxon>Suillus</taxon>
    </lineage>
</organism>
<evidence type="ECO:0000313" key="2">
    <source>
        <dbReference type="Proteomes" id="UP001195769"/>
    </source>
</evidence>
<dbReference type="RefSeq" id="XP_041231177.1">
    <property type="nucleotide sequence ID" value="XM_041372477.1"/>
</dbReference>
<dbReference type="AlphaFoldDB" id="A0AAD4EGB3"/>
<dbReference type="Proteomes" id="UP001195769">
    <property type="component" value="Unassembled WGS sequence"/>
</dbReference>
<evidence type="ECO:0000313" key="1">
    <source>
        <dbReference type="EMBL" id="KAG1905602.1"/>
    </source>
</evidence>
<dbReference type="GeneID" id="64666775"/>
<proteinExistence type="predicted"/>
<gene>
    <name evidence="1" type="ORF">F5891DRAFT_618804</name>
</gene>
<dbReference type="EMBL" id="JABBWK010000006">
    <property type="protein sequence ID" value="KAG1905602.1"/>
    <property type="molecule type" value="Genomic_DNA"/>
</dbReference>
<keyword evidence="2" id="KW-1185">Reference proteome</keyword>
<comment type="caution">
    <text evidence="1">The sequence shown here is derived from an EMBL/GenBank/DDBJ whole genome shotgun (WGS) entry which is preliminary data.</text>
</comment>
<protein>
    <submittedName>
        <fullName evidence="1">Uncharacterized protein</fullName>
    </submittedName>
</protein>
<name>A0AAD4EGB3_9AGAM</name>